<keyword evidence="7 13" id="KW-0328">Glycosyltransferase</keyword>
<dbReference type="GO" id="GO:0000287">
    <property type="term" value="F:magnesium ion binding"/>
    <property type="evidence" value="ECO:0007669"/>
    <property type="project" value="TreeGrafter"/>
</dbReference>
<dbReference type="CDD" id="cd06223">
    <property type="entry name" value="PRTases_typeI"/>
    <property type="match status" value="1"/>
</dbReference>
<evidence type="ECO:0000256" key="10">
    <source>
        <dbReference type="ARBA" id="ARBA00022726"/>
    </source>
</evidence>
<keyword evidence="6 13" id="KW-0963">Cytoplasm</keyword>
<comment type="catalytic activity">
    <reaction evidence="13">
        <text>IMP + diphosphate = hypoxanthine + 5-phospho-alpha-D-ribose 1-diphosphate</text>
        <dbReference type="Rhea" id="RHEA:17973"/>
        <dbReference type="ChEBI" id="CHEBI:17368"/>
        <dbReference type="ChEBI" id="CHEBI:33019"/>
        <dbReference type="ChEBI" id="CHEBI:58017"/>
        <dbReference type="ChEBI" id="CHEBI:58053"/>
        <dbReference type="EC" id="2.4.2.8"/>
    </reaction>
</comment>
<dbReference type="AlphaFoldDB" id="A0A196SK94"/>
<evidence type="ECO:0000313" key="15">
    <source>
        <dbReference type="EMBL" id="OAO16344.1"/>
    </source>
</evidence>
<keyword evidence="16" id="KW-1185">Reference proteome</keyword>
<organism evidence="15 16">
    <name type="scientific">Blastocystis sp. subtype 1 (strain ATCC 50177 / NandII)</name>
    <dbReference type="NCBI Taxonomy" id="478820"/>
    <lineage>
        <taxon>Eukaryota</taxon>
        <taxon>Sar</taxon>
        <taxon>Stramenopiles</taxon>
        <taxon>Bigyra</taxon>
        <taxon>Opalozoa</taxon>
        <taxon>Opalinata</taxon>
        <taxon>Blastocystidae</taxon>
        <taxon>Blastocystis</taxon>
    </lineage>
</organism>
<dbReference type="InterPro" id="IPR050408">
    <property type="entry name" value="HGPRT"/>
</dbReference>
<keyword evidence="9 13" id="KW-0479">Metal-binding</keyword>
<dbReference type="GO" id="GO:0000166">
    <property type="term" value="F:nucleotide binding"/>
    <property type="evidence" value="ECO:0007669"/>
    <property type="project" value="UniProtKB-KW"/>
</dbReference>
<dbReference type="SUPFAM" id="SSF53271">
    <property type="entry name" value="PRTase-like"/>
    <property type="match status" value="1"/>
</dbReference>
<dbReference type="GO" id="GO:0006178">
    <property type="term" value="P:guanine salvage"/>
    <property type="evidence" value="ECO:0007669"/>
    <property type="project" value="TreeGrafter"/>
</dbReference>
<dbReference type="STRING" id="478820.A0A196SK94"/>
<evidence type="ECO:0000256" key="7">
    <source>
        <dbReference type="ARBA" id="ARBA00022676"/>
    </source>
</evidence>
<accession>A0A196SK94</accession>
<evidence type="ECO:0000313" key="16">
    <source>
        <dbReference type="Proteomes" id="UP000078348"/>
    </source>
</evidence>
<dbReference type="EMBL" id="LXWW01000086">
    <property type="protein sequence ID" value="OAO16344.1"/>
    <property type="molecule type" value="Genomic_DNA"/>
</dbReference>
<comment type="similarity">
    <text evidence="4 13">Belongs to the purine/pyrimidine phosphoribosyltransferase family.</text>
</comment>
<dbReference type="PANTHER" id="PTHR43340">
    <property type="entry name" value="HYPOXANTHINE-GUANINE PHOSPHORIBOSYLTRANSFERASE"/>
    <property type="match status" value="1"/>
</dbReference>
<protein>
    <recommendedName>
        <fullName evidence="5 13">Hypoxanthine phosphoribosyltransferase</fullName>
        <ecNumber evidence="5 13">2.4.2.8</ecNumber>
    </recommendedName>
</protein>
<evidence type="ECO:0000256" key="5">
    <source>
        <dbReference type="ARBA" id="ARBA00011895"/>
    </source>
</evidence>
<dbReference type="Proteomes" id="UP000078348">
    <property type="component" value="Unassembled WGS sequence"/>
</dbReference>
<comment type="cofactor">
    <cofactor evidence="1 13">
        <name>Mg(2+)</name>
        <dbReference type="ChEBI" id="CHEBI:18420"/>
    </cofactor>
</comment>
<comment type="pathway">
    <text evidence="3 13">Purine metabolism; IMP biosynthesis via salvage pathway; IMP from hypoxanthine: step 1/1.</text>
</comment>
<keyword evidence="12 13" id="KW-0460">Magnesium</keyword>
<comment type="caution">
    <text evidence="15">The sequence shown here is derived from an EMBL/GenBank/DDBJ whole genome shotgun (WGS) entry which is preliminary data.</text>
</comment>
<dbReference type="UniPathway" id="UPA00591">
    <property type="reaction ID" value="UER00648"/>
</dbReference>
<reference evidence="15 16" key="1">
    <citation type="submission" date="2016-05" db="EMBL/GenBank/DDBJ databases">
        <title>Nuclear genome of Blastocystis sp. subtype 1 NandII.</title>
        <authorList>
            <person name="Gentekaki E."/>
            <person name="Curtis B."/>
            <person name="Stairs C."/>
            <person name="Eme L."/>
            <person name="Herman E."/>
            <person name="Klimes V."/>
            <person name="Arias M.C."/>
            <person name="Elias M."/>
            <person name="Hilliou F."/>
            <person name="Klute M."/>
            <person name="Malik S.-B."/>
            <person name="Pightling A."/>
            <person name="Rachubinski R."/>
            <person name="Salas D."/>
            <person name="Schlacht A."/>
            <person name="Suga H."/>
            <person name="Archibald J."/>
            <person name="Ball S.G."/>
            <person name="Clark G."/>
            <person name="Dacks J."/>
            <person name="Van Der Giezen M."/>
            <person name="Tsaousis A."/>
            <person name="Roger A."/>
        </authorList>
    </citation>
    <scope>NUCLEOTIDE SEQUENCE [LARGE SCALE GENOMIC DNA]</scope>
    <source>
        <strain evidence="16">ATCC 50177 / NandII</strain>
    </source>
</reference>
<feature type="domain" description="Phosphoribosyltransferase" evidence="14">
    <location>
        <begin position="44"/>
        <end position="176"/>
    </location>
</feature>
<evidence type="ECO:0000256" key="13">
    <source>
        <dbReference type="RuleBase" id="RU364099"/>
    </source>
</evidence>
<evidence type="ECO:0000256" key="1">
    <source>
        <dbReference type="ARBA" id="ARBA00001946"/>
    </source>
</evidence>
<evidence type="ECO:0000256" key="8">
    <source>
        <dbReference type="ARBA" id="ARBA00022679"/>
    </source>
</evidence>
<evidence type="ECO:0000256" key="2">
    <source>
        <dbReference type="ARBA" id="ARBA00004496"/>
    </source>
</evidence>
<evidence type="ECO:0000256" key="12">
    <source>
        <dbReference type="ARBA" id="ARBA00022842"/>
    </source>
</evidence>
<dbReference type="EC" id="2.4.2.8" evidence="5 13"/>
<dbReference type="Gene3D" id="3.40.50.2020">
    <property type="match status" value="1"/>
</dbReference>
<dbReference type="Pfam" id="PF00156">
    <property type="entry name" value="Pribosyltran"/>
    <property type="match status" value="1"/>
</dbReference>
<evidence type="ECO:0000259" key="14">
    <source>
        <dbReference type="Pfam" id="PF00156"/>
    </source>
</evidence>
<gene>
    <name evidence="15" type="ORF">AV274_1935</name>
</gene>
<evidence type="ECO:0000256" key="3">
    <source>
        <dbReference type="ARBA" id="ARBA00004669"/>
    </source>
</evidence>
<dbReference type="OrthoDB" id="9449045at2759"/>
<dbReference type="NCBIfam" id="TIGR01203">
    <property type="entry name" value="HGPRTase"/>
    <property type="match status" value="1"/>
</dbReference>
<dbReference type="GO" id="GO:0032264">
    <property type="term" value="P:IMP salvage"/>
    <property type="evidence" value="ECO:0007669"/>
    <property type="project" value="UniProtKB-UniPathway"/>
</dbReference>
<evidence type="ECO:0000256" key="6">
    <source>
        <dbReference type="ARBA" id="ARBA00022490"/>
    </source>
</evidence>
<dbReference type="GO" id="GO:0006166">
    <property type="term" value="P:purine ribonucleoside salvage"/>
    <property type="evidence" value="ECO:0007669"/>
    <property type="project" value="UniProtKB-KW"/>
</dbReference>
<dbReference type="InterPro" id="IPR029057">
    <property type="entry name" value="PRTase-like"/>
</dbReference>
<keyword evidence="10 13" id="KW-0660">Purine salvage</keyword>
<comment type="subcellular location">
    <subcellularLocation>
        <location evidence="2 13">Cytoplasm</location>
    </subcellularLocation>
</comment>
<evidence type="ECO:0000256" key="11">
    <source>
        <dbReference type="ARBA" id="ARBA00022741"/>
    </source>
</evidence>
<sequence>MSHTHEREGIITLTKDHILPVDSVFIPEDYRDKLDGIIIMNGMIEDRSAKLAYDLHRDYGNERIQLLCILKGGHTFFSALTRHMQRLGMRFSYDFMRVKSYSGTESTGNVRIEGVDLSIMKNRHVVVVEDIIDTGKTMQALLPVIEAQGAKSVATCVLCEKDTPLSCGYKSNYCGFIVPDMFIVGDGFDFDEVMREMPHVGCISKYGIEYYTHHKLFENE</sequence>
<dbReference type="GO" id="GO:0046100">
    <property type="term" value="P:hypoxanthine metabolic process"/>
    <property type="evidence" value="ECO:0007669"/>
    <property type="project" value="TreeGrafter"/>
</dbReference>
<dbReference type="GO" id="GO:0032263">
    <property type="term" value="P:GMP salvage"/>
    <property type="evidence" value="ECO:0007669"/>
    <property type="project" value="TreeGrafter"/>
</dbReference>
<dbReference type="InterPro" id="IPR000836">
    <property type="entry name" value="PRTase_dom"/>
</dbReference>
<dbReference type="GO" id="GO:0004422">
    <property type="term" value="F:hypoxanthine phosphoribosyltransferase activity"/>
    <property type="evidence" value="ECO:0007669"/>
    <property type="project" value="InterPro"/>
</dbReference>
<proteinExistence type="inferred from homology"/>
<evidence type="ECO:0000256" key="9">
    <source>
        <dbReference type="ARBA" id="ARBA00022723"/>
    </source>
</evidence>
<dbReference type="GO" id="GO:0005829">
    <property type="term" value="C:cytosol"/>
    <property type="evidence" value="ECO:0007669"/>
    <property type="project" value="TreeGrafter"/>
</dbReference>
<dbReference type="InterPro" id="IPR005904">
    <property type="entry name" value="Hxn_phspho_trans"/>
</dbReference>
<evidence type="ECO:0000256" key="4">
    <source>
        <dbReference type="ARBA" id="ARBA00008391"/>
    </source>
</evidence>
<keyword evidence="8 13" id="KW-0808">Transferase</keyword>
<dbReference type="PANTHER" id="PTHR43340:SF1">
    <property type="entry name" value="HYPOXANTHINE PHOSPHORIBOSYLTRANSFERASE"/>
    <property type="match status" value="1"/>
</dbReference>
<keyword evidence="11 13" id="KW-0547">Nucleotide-binding</keyword>
<name>A0A196SK94_BLAHN</name>